<organism evidence="2 3">
    <name type="scientific">Marinobacterium aestuariivivens</name>
    <dbReference type="NCBI Taxonomy" id="1698799"/>
    <lineage>
        <taxon>Bacteria</taxon>
        <taxon>Pseudomonadati</taxon>
        <taxon>Pseudomonadota</taxon>
        <taxon>Gammaproteobacteria</taxon>
        <taxon>Oceanospirillales</taxon>
        <taxon>Oceanospirillaceae</taxon>
        <taxon>Marinobacterium</taxon>
    </lineage>
</organism>
<proteinExistence type="predicted"/>
<feature type="domain" description="Amidase" evidence="1">
    <location>
        <begin position="11"/>
        <end position="358"/>
    </location>
</feature>
<name>A0ABW1ZVD6_9GAMM</name>
<evidence type="ECO:0000259" key="1">
    <source>
        <dbReference type="Pfam" id="PF01425"/>
    </source>
</evidence>
<dbReference type="PANTHER" id="PTHR11895:SF151">
    <property type="entry name" value="GLUTAMYL-TRNA(GLN) AMIDOTRANSFERASE SUBUNIT A"/>
    <property type="match status" value="1"/>
</dbReference>
<sequence>MTVFVERCALGPEQGMRVAIKDSIDVAGMATRMGSAAFDNAAPAARHADVVERLLDAGCRIVGKTVLHEFAFGVSGINPACGTPRNHRYPNRIPGGSSSGSAVAVAAGEADIALGTDTGGSVRQPAACCGVYGFKPSFGRVSRHGVWPSATSLDCVGVFASTLELLERATAIVDPRFEAQAFDGELRIGLVAVEADAAIAGAVRDYVTASGCSAGEVELQLLDAAFEAGLAIINAETWNAFGACLETGRVGADVAERLKRAAETSPQAVADAERVRQAFGEQLDALLERFSVLALPTLPSFPLMLDEALAGKTDLRSTALVRPFNLSGHPALSIPLDIDGRPAGLQLVARRGDDARLLAAARELERLVAINDNND</sequence>
<dbReference type="InterPro" id="IPR000120">
    <property type="entry name" value="Amidase"/>
</dbReference>
<reference evidence="3" key="1">
    <citation type="journal article" date="2019" name="Int. J. Syst. Evol. Microbiol.">
        <title>The Global Catalogue of Microorganisms (GCM) 10K type strain sequencing project: providing services to taxonomists for standard genome sequencing and annotation.</title>
        <authorList>
            <consortium name="The Broad Institute Genomics Platform"/>
            <consortium name="The Broad Institute Genome Sequencing Center for Infectious Disease"/>
            <person name="Wu L."/>
            <person name="Ma J."/>
        </authorList>
    </citation>
    <scope>NUCLEOTIDE SEQUENCE [LARGE SCALE GENOMIC DNA]</scope>
    <source>
        <strain evidence="3">NBRC 111756</strain>
    </source>
</reference>
<comment type="caution">
    <text evidence="2">The sequence shown here is derived from an EMBL/GenBank/DDBJ whole genome shotgun (WGS) entry which is preliminary data.</text>
</comment>
<dbReference type="Proteomes" id="UP001596422">
    <property type="component" value="Unassembled WGS sequence"/>
</dbReference>
<gene>
    <name evidence="2" type="ORF">ACFQDL_00485</name>
</gene>
<accession>A0ABW1ZVD6</accession>
<evidence type="ECO:0000313" key="3">
    <source>
        <dbReference type="Proteomes" id="UP001596422"/>
    </source>
</evidence>
<dbReference type="PANTHER" id="PTHR11895">
    <property type="entry name" value="TRANSAMIDASE"/>
    <property type="match status" value="1"/>
</dbReference>
<dbReference type="RefSeq" id="WP_379907317.1">
    <property type="nucleotide sequence ID" value="NZ_JBHSWE010000001.1"/>
</dbReference>
<dbReference type="Pfam" id="PF01425">
    <property type="entry name" value="Amidase"/>
    <property type="match status" value="1"/>
</dbReference>
<evidence type="ECO:0000313" key="2">
    <source>
        <dbReference type="EMBL" id="MFC6668758.1"/>
    </source>
</evidence>
<protein>
    <submittedName>
        <fullName evidence="2">Amidase</fullName>
    </submittedName>
</protein>
<dbReference type="PROSITE" id="PS00571">
    <property type="entry name" value="AMIDASES"/>
    <property type="match status" value="1"/>
</dbReference>
<dbReference type="InterPro" id="IPR036928">
    <property type="entry name" value="AS_sf"/>
</dbReference>
<dbReference type="Gene3D" id="3.90.1300.10">
    <property type="entry name" value="Amidase signature (AS) domain"/>
    <property type="match status" value="1"/>
</dbReference>
<keyword evidence="3" id="KW-1185">Reference proteome</keyword>
<dbReference type="SUPFAM" id="SSF75304">
    <property type="entry name" value="Amidase signature (AS) enzymes"/>
    <property type="match status" value="1"/>
</dbReference>
<dbReference type="InterPro" id="IPR023631">
    <property type="entry name" value="Amidase_dom"/>
</dbReference>
<dbReference type="InterPro" id="IPR020556">
    <property type="entry name" value="Amidase_CS"/>
</dbReference>
<dbReference type="EMBL" id="JBHSWE010000001">
    <property type="protein sequence ID" value="MFC6668758.1"/>
    <property type="molecule type" value="Genomic_DNA"/>
</dbReference>